<feature type="transmembrane region" description="Helical" evidence="7">
    <location>
        <begin position="67"/>
        <end position="88"/>
    </location>
</feature>
<evidence type="ECO:0000256" key="2">
    <source>
        <dbReference type="ARBA" id="ARBA00010792"/>
    </source>
</evidence>
<feature type="domain" description="VTT" evidence="8">
    <location>
        <begin position="47"/>
        <end position="171"/>
    </location>
</feature>
<dbReference type="InterPro" id="IPR032818">
    <property type="entry name" value="DedA-like"/>
</dbReference>
<evidence type="ECO:0000256" key="4">
    <source>
        <dbReference type="ARBA" id="ARBA00022692"/>
    </source>
</evidence>
<keyword evidence="4 7" id="KW-0812">Transmembrane</keyword>
<evidence type="ECO:0000256" key="1">
    <source>
        <dbReference type="ARBA" id="ARBA00004651"/>
    </source>
</evidence>
<evidence type="ECO:0000256" key="6">
    <source>
        <dbReference type="ARBA" id="ARBA00023136"/>
    </source>
</evidence>
<protein>
    <submittedName>
        <fullName evidence="9">DedA family protein</fullName>
    </submittedName>
</protein>
<feature type="transmembrane region" description="Helical" evidence="7">
    <location>
        <begin position="185"/>
        <end position="203"/>
    </location>
</feature>
<dbReference type="PANTHER" id="PTHR30353:SF0">
    <property type="entry name" value="TRANSMEMBRANE PROTEIN"/>
    <property type="match status" value="1"/>
</dbReference>
<evidence type="ECO:0000256" key="7">
    <source>
        <dbReference type="RuleBase" id="RU367016"/>
    </source>
</evidence>
<dbReference type="NCBIfam" id="NF008102">
    <property type="entry name" value="PRK10847.1"/>
    <property type="match status" value="1"/>
</dbReference>
<sequence>MLAFLLDFILHIDVHLAQLVANYGPWVYLILFLIVFCETGLVVTPFLPGDSLLFVAGALAAMGEMNVHLLVVLLIIAAILGDGCNYTIGRRVGLRLFNRFPRLLKQEYLDKTHAFYDKHGGKTIIFARFVPIVRTFAPFVAGIGRMDYRQFLSYNVIGGVLWVVGFSYAGYFFGNLPLVRKNLEFLIFGIIIVSMLPGIIEVIRHKRAAGKA</sequence>
<comment type="subcellular location">
    <subcellularLocation>
        <location evidence="1 7">Cell membrane</location>
        <topology evidence="1 7">Multi-pass membrane protein</topology>
    </subcellularLocation>
</comment>
<accession>A0ABV7TWY0</accession>
<comment type="similarity">
    <text evidence="2 7">Belongs to the DedA family.</text>
</comment>
<name>A0ABV7TWY0_9NEIS</name>
<gene>
    <name evidence="9" type="ORF">ACFOKJ_13800</name>
</gene>
<evidence type="ECO:0000313" key="9">
    <source>
        <dbReference type="EMBL" id="MFC3627186.1"/>
    </source>
</evidence>
<feature type="transmembrane region" description="Helical" evidence="7">
    <location>
        <begin position="151"/>
        <end position="173"/>
    </location>
</feature>
<reference evidence="10" key="1">
    <citation type="journal article" date="2019" name="Int. J. Syst. Evol. Microbiol.">
        <title>The Global Catalogue of Microorganisms (GCM) 10K type strain sequencing project: providing services to taxonomists for standard genome sequencing and annotation.</title>
        <authorList>
            <consortium name="The Broad Institute Genomics Platform"/>
            <consortium name="The Broad Institute Genome Sequencing Center for Infectious Disease"/>
            <person name="Wu L."/>
            <person name="Ma J."/>
        </authorList>
    </citation>
    <scope>NUCLEOTIDE SEQUENCE [LARGE SCALE GENOMIC DNA]</scope>
    <source>
        <strain evidence="10">KCTC 42195</strain>
    </source>
</reference>
<feature type="transmembrane region" description="Helical" evidence="7">
    <location>
        <begin position="26"/>
        <end position="47"/>
    </location>
</feature>
<evidence type="ECO:0000256" key="5">
    <source>
        <dbReference type="ARBA" id="ARBA00022989"/>
    </source>
</evidence>
<evidence type="ECO:0000313" key="10">
    <source>
        <dbReference type="Proteomes" id="UP001595636"/>
    </source>
</evidence>
<dbReference type="PANTHER" id="PTHR30353">
    <property type="entry name" value="INNER MEMBRANE PROTEIN DEDA-RELATED"/>
    <property type="match status" value="1"/>
</dbReference>
<comment type="caution">
    <text evidence="9">The sequence shown here is derived from an EMBL/GenBank/DDBJ whole genome shotgun (WGS) entry which is preliminary data.</text>
</comment>
<keyword evidence="10" id="KW-1185">Reference proteome</keyword>
<organism evidence="9 10">
    <name type="scientific">Vogesella amnigena</name>
    <dbReference type="NCBI Taxonomy" id="1507449"/>
    <lineage>
        <taxon>Bacteria</taxon>
        <taxon>Pseudomonadati</taxon>
        <taxon>Pseudomonadota</taxon>
        <taxon>Betaproteobacteria</taxon>
        <taxon>Neisseriales</taxon>
        <taxon>Chromobacteriaceae</taxon>
        <taxon>Vogesella</taxon>
    </lineage>
</organism>
<proteinExistence type="inferred from homology"/>
<dbReference type="InterPro" id="IPR032816">
    <property type="entry name" value="VTT_dom"/>
</dbReference>
<dbReference type="Pfam" id="PF09335">
    <property type="entry name" value="VTT_dom"/>
    <property type="match status" value="1"/>
</dbReference>
<keyword evidence="5 7" id="KW-1133">Transmembrane helix</keyword>
<evidence type="ECO:0000259" key="8">
    <source>
        <dbReference type="Pfam" id="PF09335"/>
    </source>
</evidence>
<dbReference type="RefSeq" id="WP_390280647.1">
    <property type="nucleotide sequence ID" value="NZ_JBHRYH010000043.1"/>
</dbReference>
<dbReference type="Proteomes" id="UP001595636">
    <property type="component" value="Unassembled WGS sequence"/>
</dbReference>
<evidence type="ECO:0000256" key="3">
    <source>
        <dbReference type="ARBA" id="ARBA00022475"/>
    </source>
</evidence>
<keyword evidence="6 7" id="KW-0472">Membrane</keyword>
<dbReference type="InterPro" id="IPR058127">
    <property type="entry name" value="DedA"/>
</dbReference>
<keyword evidence="3 7" id="KW-1003">Cell membrane</keyword>
<dbReference type="EMBL" id="JBHRYH010000043">
    <property type="protein sequence ID" value="MFC3627186.1"/>
    <property type="molecule type" value="Genomic_DNA"/>
</dbReference>